<dbReference type="GO" id="GO:0070180">
    <property type="term" value="F:large ribosomal subunit rRNA binding"/>
    <property type="evidence" value="ECO:0007669"/>
    <property type="project" value="UniProtKB-UniRule"/>
</dbReference>
<keyword evidence="4" id="KW-0699">rRNA-binding</keyword>
<dbReference type="GO" id="GO:0006412">
    <property type="term" value="P:translation"/>
    <property type="evidence" value="ECO:0007669"/>
    <property type="project" value="UniProtKB-UniRule"/>
</dbReference>
<accession>A0A075FSY5</accession>
<protein>
    <recommendedName>
        <fullName evidence="4">Large ribosomal subunit protein eL42</fullName>
    </recommendedName>
</protein>
<proteinExistence type="inferred from homology"/>
<evidence type="ECO:0000313" key="5">
    <source>
        <dbReference type="EMBL" id="AIE94815.1"/>
    </source>
</evidence>
<dbReference type="InterPro" id="IPR011332">
    <property type="entry name" value="Ribosomal_zn-bd"/>
</dbReference>
<dbReference type="NCBIfam" id="NF004425">
    <property type="entry name" value="PRK05767.1"/>
    <property type="match status" value="1"/>
</dbReference>
<dbReference type="AlphaFoldDB" id="A0A075FSY5"/>
<evidence type="ECO:0000256" key="4">
    <source>
        <dbReference type="HAMAP-Rule" id="MF_01476"/>
    </source>
</evidence>
<keyword evidence="3 4" id="KW-0687">Ribonucleoprotein</keyword>
<dbReference type="InterPro" id="IPR000552">
    <property type="entry name" value="Ribosomal_eL44"/>
</dbReference>
<evidence type="ECO:0000256" key="3">
    <source>
        <dbReference type="ARBA" id="ARBA00023274"/>
    </source>
</evidence>
<dbReference type="EMBL" id="KF900431">
    <property type="protein sequence ID" value="AIE94815.1"/>
    <property type="molecule type" value="Genomic_DNA"/>
</dbReference>
<comment type="caution">
    <text evidence="4">Lacks conserved residue(s) required for the propagation of feature annotation.</text>
</comment>
<comment type="subunit">
    <text evidence="4">Part of the 50S ribosomal subunit.</text>
</comment>
<sequence>MKVPRRIKMYSPYAKKHTVHEVEVVKKKRASELARGQRLFRRVTSGYGGFPRPKPEGREKPTKRVYVRYRCTETGKAHHRRNIRAKKFELTE</sequence>
<dbReference type="FunFam" id="3.10.450.80:FF:000001">
    <property type="entry name" value="60S ribosomal protein L44"/>
    <property type="match status" value="1"/>
</dbReference>
<dbReference type="Gene3D" id="3.10.450.80">
    <property type="match status" value="1"/>
</dbReference>
<dbReference type="GO" id="GO:1990904">
    <property type="term" value="C:ribonucleoprotein complex"/>
    <property type="evidence" value="ECO:0007669"/>
    <property type="project" value="UniProtKB-KW"/>
</dbReference>
<comment type="function">
    <text evidence="4">Binds to the 23S rRNA.</text>
</comment>
<dbReference type="HAMAP" id="MF_01476">
    <property type="entry name" value="Ribosomal_L44e"/>
    <property type="match status" value="1"/>
</dbReference>
<evidence type="ECO:0000256" key="1">
    <source>
        <dbReference type="ARBA" id="ARBA00009364"/>
    </source>
</evidence>
<evidence type="ECO:0000256" key="2">
    <source>
        <dbReference type="ARBA" id="ARBA00022980"/>
    </source>
</evidence>
<keyword evidence="4" id="KW-0694">RNA-binding</keyword>
<dbReference type="GO" id="GO:0005840">
    <property type="term" value="C:ribosome"/>
    <property type="evidence" value="ECO:0007669"/>
    <property type="project" value="UniProtKB-KW"/>
</dbReference>
<dbReference type="Pfam" id="PF00935">
    <property type="entry name" value="Ribosomal_L44"/>
    <property type="match status" value="1"/>
</dbReference>
<dbReference type="InterPro" id="IPR053708">
    <property type="entry name" value="Ribosomal_LSU_eL42"/>
</dbReference>
<dbReference type="GO" id="GO:0003735">
    <property type="term" value="F:structural constituent of ribosome"/>
    <property type="evidence" value="ECO:0007669"/>
    <property type="project" value="InterPro"/>
</dbReference>
<keyword evidence="2 4" id="KW-0689">Ribosomal protein</keyword>
<dbReference type="PANTHER" id="PTHR10369">
    <property type="entry name" value="60S RIBOSOMAL PROTEIN L36A/L44"/>
    <property type="match status" value="1"/>
</dbReference>
<reference evidence="5" key="1">
    <citation type="journal article" date="2014" name="Genome Biol. Evol.">
        <title>Pangenome evidence for extensive interdomain horizontal transfer affecting lineage core and shell genes in uncultured planktonic thaumarchaeota and euryarchaeota.</title>
        <authorList>
            <person name="Deschamps P."/>
            <person name="Zivanovic Y."/>
            <person name="Moreira D."/>
            <person name="Rodriguez-Valera F."/>
            <person name="Lopez-Garcia P."/>
        </authorList>
    </citation>
    <scope>NUCLEOTIDE SEQUENCE</scope>
</reference>
<organism evidence="5">
    <name type="scientific">uncultured marine group II/III euryarchaeote AD1000_53_H05</name>
    <dbReference type="NCBI Taxonomy" id="1457782"/>
    <lineage>
        <taxon>Archaea</taxon>
        <taxon>Methanobacteriati</taxon>
        <taxon>Methanobacteriota</taxon>
        <taxon>environmental samples</taxon>
    </lineage>
</organism>
<dbReference type="SUPFAM" id="SSF57829">
    <property type="entry name" value="Zn-binding ribosomal proteins"/>
    <property type="match status" value="1"/>
</dbReference>
<comment type="similarity">
    <text evidence="1 4">Belongs to the eukaryotic ribosomal protein eL42 family.</text>
</comment>
<name>A0A075FSY5_9EURY</name>
<gene>
    <name evidence="5" type="primary">RP-L44e</name>
    <name evidence="5" type="synonym">RPL44</name>
    <name evidence="4" type="synonym">rpl44e</name>
</gene>